<feature type="transmembrane region" description="Helical" evidence="7">
    <location>
        <begin position="302"/>
        <end position="327"/>
    </location>
</feature>
<keyword evidence="2" id="KW-1003">Cell membrane</keyword>
<dbReference type="PANTHER" id="PTHR30474:SF13">
    <property type="entry name" value="STAGE V SPORULATION PROTEIN E"/>
    <property type="match status" value="1"/>
</dbReference>
<dbReference type="GO" id="GO:0008360">
    <property type="term" value="P:regulation of cell shape"/>
    <property type="evidence" value="ECO:0007669"/>
    <property type="project" value="UniProtKB-KW"/>
</dbReference>
<dbReference type="Pfam" id="PF01098">
    <property type="entry name" value="FTSW_RODA_SPOVE"/>
    <property type="match status" value="1"/>
</dbReference>
<dbReference type="EMBL" id="CP159510">
    <property type="protein sequence ID" value="XCJ15971.1"/>
    <property type="molecule type" value="Genomic_DNA"/>
</dbReference>
<keyword evidence="3 7" id="KW-0812">Transmembrane</keyword>
<evidence type="ECO:0000256" key="1">
    <source>
        <dbReference type="ARBA" id="ARBA00004651"/>
    </source>
</evidence>
<keyword evidence="6 7" id="KW-0472">Membrane</keyword>
<proteinExistence type="predicted"/>
<accession>A0AAU8ICL2</accession>
<dbReference type="InterPro" id="IPR013437">
    <property type="entry name" value="FtsW"/>
</dbReference>
<feature type="transmembrane region" description="Helical" evidence="7">
    <location>
        <begin position="264"/>
        <end position="290"/>
    </location>
</feature>
<dbReference type="InterPro" id="IPR013438">
    <property type="entry name" value="SpoVE"/>
</dbReference>
<dbReference type="GO" id="GO:0015648">
    <property type="term" value="F:lipid-linked peptidoglycan transporter activity"/>
    <property type="evidence" value="ECO:0007669"/>
    <property type="project" value="TreeGrafter"/>
</dbReference>
<evidence type="ECO:0000256" key="6">
    <source>
        <dbReference type="ARBA" id="ARBA00023136"/>
    </source>
</evidence>
<feature type="transmembrane region" description="Helical" evidence="7">
    <location>
        <begin position="339"/>
        <end position="360"/>
    </location>
</feature>
<feature type="transmembrane region" description="Helical" evidence="7">
    <location>
        <begin position="164"/>
        <end position="181"/>
    </location>
</feature>
<keyword evidence="4" id="KW-0133">Cell shape</keyword>
<feature type="transmembrane region" description="Helical" evidence="7">
    <location>
        <begin position="188"/>
        <end position="208"/>
    </location>
</feature>
<dbReference type="GO" id="GO:0032153">
    <property type="term" value="C:cell division site"/>
    <property type="evidence" value="ECO:0007669"/>
    <property type="project" value="TreeGrafter"/>
</dbReference>
<dbReference type="InterPro" id="IPR001182">
    <property type="entry name" value="FtsW/RodA"/>
</dbReference>
<dbReference type="AlphaFoldDB" id="A0AAU8ICL2"/>
<feature type="transmembrane region" description="Helical" evidence="7">
    <location>
        <begin position="80"/>
        <end position="98"/>
    </location>
</feature>
<evidence type="ECO:0000256" key="4">
    <source>
        <dbReference type="ARBA" id="ARBA00022960"/>
    </source>
</evidence>
<dbReference type="PROSITE" id="PS00428">
    <property type="entry name" value="FTSW_RODA_SPOVE"/>
    <property type="match status" value="1"/>
</dbReference>
<protein>
    <submittedName>
        <fullName evidence="8">Stage V sporulation protein E</fullName>
    </submittedName>
</protein>
<evidence type="ECO:0000256" key="7">
    <source>
        <dbReference type="SAM" id="Phobius"/>
    </source>
</evidence>
<evidence type="ECO:0000313" key="8">
    <source>
        <dbReference type="EMBL" id="XCJ15971.1"/>
    </source>
</evidence>
<feature type="transmembrane region" description="Helical" evidence="7">
    <location>
        <begin position="139"/>
        <end position="158"/>
    </location>
</feature>
<evidence type="ECO:0000256" key="3">
    <source>
        <dbReference type="ARBA" id="ARBA00022692"/>
    </source>
</evidence>
<gene>
    <name evidence="8" type="primary">spoVE</name>
    <name evidence="8" type="ORF">ABNN70_09640</name>
</gene>
<feature type="transmembrane region" description="Helical" evidence="7">
    <location>
        <begin position="12"/>
        <end position="30"/>
    </location>
</feature>
<evidence type="ECO:0000256" key="2">
    <source>
        <dbReference type="ARBA" id="ARBA00022475"/>
    </source>
</evidence>
<dbReference type="NCBIfam" id="TIGR02614">
    <property type="entry name" value="ftsW"/>
    <property type="match status" value="1"/>
</dbReference>
<organism evidence="8">
    <name type="scientific">Sporolactobacillus sp. Y61</name>
    <dbReference type="NCBI Taxonomy" id="3160863"/>
    <lineage>
        <taxon>Bacteria</taxon>
        <taxon>Bacillati</taxon>
        <taxon>Bacillota</taxon>
        <taxon>Bacilli</taxon>
        <taxon>Bacillales</taxon>
        <taxon>Sporolactobacillaceae</taxon>
        <taxon>Sporolactobacillus</taxon>
    </lineage>
</organism>
<feature type="transmembrane region" description="Helical" evidence="7">
    <location>
        <begin position="50"/>
        <end position="68"/>
    </location>
</feature>
<dbReference type="GO" id="GO:0005886">
    <property type="term" value="C:plasma membrane"/>
    <property type="evidence" value="ECO:0007669"/>
    <property type="project" value="UniProtKB-SubCell"/>
</dbReference>
<dbReference type="InterPro" id="IPR018365">
    <property type="entry name" value="Cell_cycle_FtsW-rel_CS"/>
</dbReference>
<feature type="transmembrane region" description="Helical" evidence="7">
    <location>
        <begin position="104"/>
        <end position="127"/>
    </location>
</feature>
<dbReference type="RefSeq" id="WP_353947676.1">
    <property type="nucleotide sequence ID" value="NZ_CP159510.1"/>
</dbReference>
<name>A0AAU8ICL2_9BACL</name>
<dbReference type="GO" id="GO:0009252">
    <property type="term" value="P:peptidoglycan biosynthetic process"/>
    <property type="evidence" value="ECO:0007669"/>
    <property type="project" value="InterPro"/>
</dbReference>
<dbReference type="NCBIfam" id="TIGR02615">
    <property type="entry name" value="spoVE"/>
    <property type="match status" value="1"/>
</dbReference>
<dbReference type="PANTHER" id="PTHR30474">
    <property type="entry name" value="CELL CYCLE PROTEIN"/>
    <property type="match status" value="1"/>
</dbReference>
<sequence>MNRHRVFPDRFFLLITFILLITGLVMVYSASEVSAAHKFGDTFYFLKRQLLFAFAGVISLFVVMNIDYRAWKKWSHIGILLCYGLLLLVLIPGVGLSRGGASSWLGIGAFSIQPSEFMKVALIIYLARCLSERQQDLPSFRKGLLPALFPVLAAFGLIMLQPDLGTGMVLVLTCTMMIFVAGARIKHFLFMGAAGCMGIAGLIISAPYRLQRLTSYVDPWQDPGESGFQIIQSLLAIGPGGLMGFGLGESRQKFQYLPEAQNDFIFSIISEELGFIGSVAVLMLFCLLLWRGIRIAMSAPDLFGTLLAAGITGMIAIQVMINIAVVIGLIPVTGITLPFLSYGGSSLTLILISIGILLNISSYSKS</sequence>
<comment type="subcellular location">
    <subcellularLocation>
        <location evidence="1">Cell membrane</location>
        <topology evidence="1">Multi-pass membrane protein</topology>
    </subcellularLocation>
</comment>
<keyword evidence="5 7" id="KW-1133">Transmembrane helix</keyword>
<evidence type="ECO:0000256" key="5">
    <source>
        <dbReference type="ARBA" id="ARBA00022989"/>
    </source>
</evidence>
<dbReference type="GO" id="GO:0051301">
    <property type="term" value="P:cell division"/>
    <property type="evidence" value="ECO:0007669"/>
    <property type="project" value="InterPro"/>
</dbReference>
<reference evidence="8" key="1">
    <citation type="submission" date="2024-06" db="EMBL/GenBank/DDBJ databases">
        <authorList>
            <person name="Fan A."/>
            <person name="Zhang F.Y."/>
            <person name="Zhang L."/>
        </authorList>
    </citation>
    <scope>NUCLEOTIDE SEQUENCE</scope>
    <source>
        <strain evidence="8">Y61</strain>
    </source>
</reference>